<accession>A0AAU8KXY7</accession>
<evidence type="ECO:0008006" key="3">
    <source>
        <dbReference type="Google" id="ProtNLM"/>
    </source>
</evidence>
<keyword evidence="1" id="KW-1133">Transmembrane helix</keyword>
<name>A0AAU8KXY7_9CAUD</name>
<keyword evidence="1" id="KW-0472">Membrane</keyword>
<feature type="transmembrane region" description="Helical" evidence="1">
    <location>
        <begin position="51"/>
        <end position="78"/>
    </location>
</feature>
<reference evidence="2" key="1">
    <citation type="submission" date="2024-06" db="EMBL/GenBank/DDBJ databases">
        <authorList>
            <person name="Ma Y."/>
            <person name="Tan X."/>
            <person name="Yang Y."/>
        </authorList>
    </citation>
    <scope>NUCLEOTIDE SEQUENCE</scope>
</reference>
<dbReference type="EMBL" id="PP869205">
    <property type="protein sequence ID" value="XCN28414.1"/>
    <property type="molecule type" value="Genomic_DNA"/>
</dbReference>
<organism evidence="2">
    <name type="scientific">Pseudomonas phage PA_L9</name>
    <dbReference type="NCBI Taxonomy" id="3232177"/>
    <lineage>
        <taxon>Viruses</taxon>
        <taxon>Duplodnaviria</taxon>
        <taxon>Heunggongvirae</taxon>
        <taxon>Uroviricota</taxon>
        <taxon>Caudoviricetes</taxon>
        <taxon>Samunavirus</taxon>
    </lineage>
</organism>
<proteinExistence type="predicted"/>
<keyword evidence="1" id="KW-0812">Transmembrane</keyword>
<sequence length="80" mass="8932">MILAQAMLCLFMAIGCLFYSLAREDFVRFACIWSAGRNRRGIALTRHLLKVAAIATFWVMAVRLLAILCLGTGLWLLATL</sequence>
<evidence type="ECO:0000256" key="1">
    <source>
        <dbReference type="SAM" id="Phobius"/>
    </source>
</evidence>
<protein>
    <recommendedName>
        <fullName evidence="3">Holin</fullName>
    </recommendedName>
</protein>
<evidence type="ECO:0000313" key="2">
    <source>
        <dbReference type="EMBL" id="XCN28414.1"/>
    </source>
</evidence>
<gene>
    <name evidence="2" type="primary">PAL9_22</name>
</gene>